<dbReference type="Gene3D" id="2.60.200.20">
    <property type="match status" value="1"/>
</dbReference>
<keyword evidence="1" id="KW-0812">Transmembrane</keyword>
<proteinExistence type="predicted"/>
<keyword evidence="1" id="KW-0472">Membrane</keyword>
<name>A0A151ALS9_9CLOT</name>
<accession>A0A151ALS9</accession>
<comment type="caution">
    <text evidence="3">The sequence shown here is derived from an EMBL/GenBank/DDBJ whole genome shotgun (WGS) entry which is preliminary data.</text>
</comment>
<evidence type="ECO:0000259" key="2">
    <source>
        <dbReference type="PROSITE" id="PS50006"/>
    </source>
</evidence>
<protein>
    <submittedName>
        <fullName evidence="3">FHA domain-containing protein FhaB</fullName>
    </submittedName>
</protein>
<dbReference type="EMBL" id="LTBB01000010">
    <property type="protein sequence ID" value="KYH28480.1"/>
    <property type="molecule type" value="Genomic_DNA"/>
</dbReference>
<dbReference type="Proteomes" id="UP000075374">
    <property type="component" value="Unassembled WGS sequence"/>
</dbReference>
<gene>
    <name evidence="3" type="primary">fhaB</name>
    <name evidence="3" type="ORF">CLCOL_19720</name>
</gene>
<feature type="transmembrane region" description="Helical" evidence="1">
    <location>
        <begin position="6"/>
        <end position="28"/>
    </location>
</feature>
<evidence type="ECO:0000256" key="1">
    <source>
        <dbReference type="SAM" id="Phobius"/>
    </source>
</evidence>
<dbReference type="SUPFAM" id="SSF49879">
    <property type="entry name" value="SMAD/FHA domain"/>
    <property type="match status" value="1"/>
</dbReference>
<dbReference type="SMART" id="SM00240">
    <property type="entry name" value="FHA"/>
    <property type="match status" value="1"/>
</dbReference>
<keyword evidence="4" id="KW-1185">Reference proteome</keyword>
<dbReference type="STRING" id="1121305.CLCOL_19720"/>
<dbReference type="PANTHER" id="PTHR23308">
    <property type="entry name" value="NUCLEAR INHIBITOR OF PROTEIN PHOSPHATASE-1"/>
    <property type="match status" value="1"/>
</dbReference>
<feature type="domain" description="FHA" evidence="2">
    <location>
        <begin position="69"/>
        <end position="118"/>
    </location>
</feature>
<dbReference type="PROSITE" id="PS50006">
    <property type="entry name" value="FHA_DOMAIN"/>
    <property type="match status" value="1"/>
</dbReference>
<dbReference type="InterPro" id="IPR050923">
    <property type="entry name" value="Cell_Proc_Reg/RNA_Proc"/>
</dbReference>
<evidence type="ECO:0000313" key="3">
    <source>
        <dbReference type="EMBL" id="KYH28480.1"/>
    </source>
</evidence>
<reference evidence="3 4" key="1">
    <citation type="submission" date="2016-02" db="EMBL/GenBank/DDBJ databases">
        <title>Genome sequence of Clostridium colicanis DSM 13634.</title>
        <authorList>
            <person name="Poehlein A."/>
            <person name="Daniel R."/>
        </authorList>
    </citation>
    <scope>NUCLEOTIDE SEQUENCE [LARGE SCALE GENOMIC DNA]</scope>
    <source>
        <strain evidence="3 4">DSM 13634</strain>
    </source>
</reference>
<organism evidence="3 4">
    <name type="scientific">Clostridium colicanis DSM 13634</name>
    <dbReference type="NCBI Taxonomy" id="1121305"/>
    <lineage>
        <taxon>Bacteria</taxon>
        <taxon>Bacillati</taxon>
        <taxon>Bacillota</taxon>
        <taxon>Clostridia</taxon>
        <taxon>Eubacteriales</taxon>
        <taxon>Clostridiaceae</taxon>
        <taxon>Clostridium</taxon>
    </lineage>
</organism>
<dbReference type="PATRIC" id="fig|1121305.3.peg.1975"/>
<dbReference type="Pfam" id="PF00498">
    <property type="entry name" value="FHA"/>
    <property type="match status" value="1"/>
</dbReference>
<dbReference type="RefSeq" id="WP_061858794.1">
    <property type="nucleotide sequence ID" value="NZ_LTBB01000010.1"/>
</dbReference>
<sequence>MPLVRLVLRLLIIVIIYIIIFWALRIMYKDIKGGNRRRASRQLGLEVIKVGDNKSNLKVGSVIPIHSKMTIGRREDNLLVLHDQYVSGHHAVIFIKNNEYFIKDLDSTNGTLLNGKRLDKVLTLKLDDEIIIGEYIFKVIG</sequence>
<dbReference type="AlphaFoldDB" id="A0A151ALS9"/>
<keyword evidence="1" id="KW-1133">Transmembrane helix</keyword>
<dbReference type="InterPro" id="IPR000253">
    <property type="entry name" value="FHA_dom"/>
</dbReference>
<dbReference type="InterPro" id="IPR008984">
    <property type="entry name" value="SMAD_FHA_dom_sf"/>
</dbReference>
<evidence type="ECO:0000313" key="4">
    <source>
        <dbReference type="Proteomes" id="UP000075374"/>
    </source>
</evidence>